<dbReference type="Proteomes" id="UP001140091">
    <property type="component" value="Unassembled WGS sequence"/>
</dbReference>
<name>A0A9W8MAE5_9AGAR</name>
<keyword evidence="3" id="KW-1185">Reference proteome</keyword>
<dbReference type="Gene3D" id="3.20.20.140">
    <property type="entry name" value="Metal-dependent hydrolases"/>
    <property type="match status" value="2"/>
</dbReference>
<evidence type="ECO:0000313" key="2">
    <source>
        <dbReference type="EMBL" id="KAJ2924770.1"/>
    </source>
</evidence>
<dbReference type="InterPro" id="IPR013108">
    <property type="entry name" value="Amidohydro_3"/>
</dbReference>
<dbReference type="PANTHER" id="PTHR22642">
    <property type="entry name" value="IMIDAZOLONEPROPIONASE"/>
    <property type="match status" value="1"/>
</dbReference>
<dbReference type="OrthoDB" id="3501663at2759"/>
<proteinExistence type="predicted"/>
<feature type="non-terminal residue" evidence="2">
    <location>
        <position position="1"/>
    </location>
</feature>
<dbReference type="Pfam" id="PF07969">
    <property type="entry name" value="Amidohydro_3"/>
    <property type="match status" value="2"/>
</dbReference>
<evidence type="ECO:0000313" key="3">
    <source>
        <dbReference type="Proteomes" id="UP001140091"/>
    </source>
</evidence>
<sequence>MSDSHCHILEYGAGRQIPLGEGKSVEDTVGLVASYILAHPDIESTKEEVVVGWGWNHENWEVIRLPTAADLDANPITRNRPIILQSKDGHAIWVSQTLIDTHGPYPDTIEGGVIVRGEDGKPSGVFIDSAQSLIPIPPISPAEQSRSFEVTVKDALRHGLTALHDAGYKNDSMGLFLSEVKKHGRLPIRLYAMTHFDEEHPDSDSDPGKLRRLDGMAGKARLTVRSLKVFADGALRTGGAAVRLVLSPTLACPHPPFPATFSTPLLLECANNRDVLLQLYEPYEDNPTSSGSLRLPPETIHRVVGSISDMIYAESRVGPHRTHRLYPFQSLISKGAKLAMGTDFPVEGVDPLVGFWAGTTRRSLESREGEDDGGWFPNQRLTRTQALRALTIDAAYASFSEHLLGSLEHGKKADFVVLGVDVMKVEDEKLREAVLRGSSGEGEGIVKATVLDGGLVFGDLGEDC</sequence>
<accession>A0A9W8MAE5</accession>
<dbReference type="SUPFAM" id="SSF51556">
    <property type="entry name" value="Metallo-dependent hydrolases"/>
    <property type="match status" value="1"/>
</dbReference>
<feature type="domain" description="Amidohydrolase 3" evidence="1">
    <location>
        <begin position="2"/>
        <end position="241"/>
    </location>
</feature>
<dbReference type="EMBL" id="JANBPK010001206">
    <property type="protein sequence ID" value="KAJ2924770.1"/>
    <property type="molecule type" value="Genomic_DNA"/>
</dbReference>
<feature type="domain" description="Amidohydrolase 3" evidence="1">
    <location>
        <begin position="302"/>
        <end position="457"/>
    </location>
</feature>
<dbReference type="InterPro" id="IPR032466">
    <property type="entry name" value="Metal_Hydrolase"/>
</dbReference>
<dbReference type="AlphaFoldDB" id="A0A9W8MAE5"/>
<dbReference type="PANTHER" id="PTHR22642:SF2">
    <property type="entry name" value="PROTEIN LONG AFTER FAR-RED 3"/>
    <property type="match status" value="1"/>
</dbReference>
<gene>
    <name evidence="2" type="ORF">H1R20_g12321</name>
</gene>
<reference evidence="2" key="1">
    <citation type="submission" date="2022-06" db="EMBL/GenBank/DDBJ databases">
        <title>Genome Sequence of Candolleomyces eurysporus.</title>
        <authorList>
            <person name="Buettner E."/>
        </authorList>
    </citation>
    <scope>NUCLEOTIDE SEQUENCE</scope>
    <source>
        <strain evidence="2">VTCC 930004</strain>
    </source>
</reference>
<dbReference type="Gene3D" id="3.10.310.70">
    <property type="match status" value="1"/>
</dbReference>
<organism evidence="2 3">
    <name type="scientific">Candolleomyces eurysporus</name>
    <dbReference type="NCBI Taxonomy" id="2828524"/>
    <lineage>
        <taxon>Eukaryota</taxon>
        <taxon>Fungi</taxon>
        <taxon>Dikarya</taxon>
        <taxon>Basidiomycota</taxon>
        <taxon>Agaricomycotina</taxon>
        <taxon>Agaricomycetes</taxon>
        <taxon>Agaricomycetidae</taxon>
        <taxon>Agaricales</taxon>
        <taxon>Agaricineae</taxon>
        <taxon>Psathyrellaceae</taxon>
        <taxon>Candolleomyces</taxon>
    </lineage>
</organism>
<protein>
    <recommendedName>
        <fullName evidence="1">Amidohydrolase 3 domain-containing protein</fullName>
    </recommendedName>
</protein>
<evidence type="ECO:0000259" key="1">
    <source>
        <dbReference type="Pfam" id="PF07969"/>
    </source>
</evidence>
<comment type="caution">
    <text evidence="2">The sequence shown here is derived from an EMBL/GenBank/DDBJ whole genome shotgun (WGS) entry which is preliminary data.</text>
</comment>